<accession>A0A0C1KRN1</accession>
<dbReference type="EMBL" id="JSVC01000060">
    <property type="protein sequence ID" value="KIC90086.1"/>
    <property type="molecule type" value="Genomic_DNA"/>
</dbReference>
<feature type="non-terminal residue" evidence="1">
    <location>
        <position position="1"/>
    </location>
</feature>
<evidence type="ECO:0000313" key="1">
    <source>
        <dbReference type="EMBL" id="KIC90086.1"/>
    </source>
</evidence>
<keyword evidence="2" id="KW-1185">Reference proteome</keyword>
<proteinExistence type="predicted"/>
<sequence length="277" mass="29552">LVVNEILTSTTDVVICASQLPYSWNGETYTTTGTYERTFVSAAGCDSIATLNLVVNEVMTSTTNATICASQLPYSWNGETFTTTGIYERTFVSAAGCDSIATLNLVVNEVMTSTTDVVICASQLPYSWNGETYTTTGTYERTFVSAAGCDSIATLNLVVNEVMTSTTNATICTSQLPYSWNGETYTTTGTYERTFVSAAGCDSIATLNLVVNEVMTSTTNATICASQLPYSWNGEIYTTTGTYERTFVSAAGCDSIATLNLVVNETLTSTTDVVICA</sequence>
<feature type="non-terminal residue" evidence="1">
    <location>
        <position position="277"/>
    </location>
</feature>
<dbReference type="RefSeq" id="WP_039144785.1">
    <property type="nucleotide sequence ID" value="NZ_JSVC01000060.1"/>
</dbReference>
<reference evidence="1 2" key="1">
    <citation type="submission" date="2014-11" db="EMBL/GenBank/DDBJ databases">
        <title>Genome sequence of Flavihumibacter solisilvae 3-3.</title>
        <authorList>
            <person name="Zhou G."/>
            <person name="Li M."/>
            <person name="Wang G."/>
        </authorList>
    </citation>
    <scope>NUCLEOTIDE SEQUENCE [LARGE SCALE GENOMIC DNA]</scope>
    <source>
        <strain evidence="1 2">3-3</strain>
    </source>
</reference>
<comment type="caution">
    <text evidence="1">The sequence shown here is derived from an EMBL/GenBank/DDBJ whole genome shotgun (WGS) entry which is preliminary data.</text>
</comment>
<dbReference type="AlphaFoldDB" id="A0A0C1KRN1"/>
<gene>
    <name evidence="1" type="ORF">OI18_23420</name>
</gene>
<protein>
    <submittedName>
        <fullName evidence="1">Uncharacterized protein</fullName>
    </submittedName>
</protein>
<evidence type="ECO:0000313" key="2">
    <source>
        <dbReference type="Proteomes" id="UP000031408"/>
    </source>
</evidence>
<name>A0A0C1KRN1_9BACT</name>
<dbReference type="Proteomes" id="UP000031408">
    <property type="component" value="Unassembled WGS sequence"/>
</dbReference>
<organism evidence="1 2">
    <name type="scientific">Flavihumibacter solisilvae</name>
    <dbReference type="NCBI Taxonomy" id="1349421"/>
    <lineage>
        <taxon>Bacteria</taxon>
        <taxon>Pseudomonadati</taxon>
        <taxon>Bacteroidota</taxon>
        <taxon>Chitinophagia</taxon>
        <taxon>Chitinophagales</taxon>
        <taxon>Chitinophagaceae</taxon>
        <taxon>Flavihumibacter</taxon>
    </lineage>
</organism>